<sequence length="373" mass="41516">MAFRFLPTLQTPICVNADIFQNVRQYTPLFQDTMNTYNINIDFPNHPSPALPDMDWNIGSHMNTAAEFTDQEWTYIQSLTQEWRRTHNTNLWSNINSTRAGSIPSPPAVPSNYGVPPSVDSAFGASTDYSNAQATSPSTTPSPFVFAMPIVHNPMMPAVGYPSITFAPMEVPPPTRRATGKRKQREEEAPSESKRPVEYIWTASERPTNRTMKRQRTTVHRRRVTETLPSNNSTTGNHASGDSVLTGNGILAVSSQTAGPSGSQNTEDEVEESGASAKAYEELQDRAVAALKKDNADRKWPCTMPGCDKRFRRQQEAQRHITDTKEHRHPQCEGKHVCEDCGKKFGRRDSMARHQKSGACGRLRKKAAALIGV</sequence>
<keyword evidence="1" id="KW-0863">Zinc-finger</keyword>
<dbReference type="SMART" id="SM00355">
    <property type="entry name" value="ZnF_C2H2"/>
    <property type="match status" value="2"/>
</dbReference>
<dbReference type="SUPFAM" id="SSF57667">
    <property type="entry name" value="beta-beta-alpha zinc fingers"/>
    <property type="match status" value="1"/>
</dbReference>
<keyword evidence="1" id="KW-0862">Zinc</keyword>
<organism evidence="4 5">
    <name type="scientific">Bondarzewia mesenterica</name>
    <dbReference type="NCBI Taxonomy" id="1095465"/>
    <lineage>
        <taxon>Eukaryota</taxon>
        <taxon>Fungi</taxon>
        <taxon>Dikarya</taxon>
        <taxon>Basidiomycota</taxon>
        <taxon>Agaricomycotina</taxon>
        <taxon>Agaricomycetes</taxon>
        <taxon>Russulales</taxon>
        <taxon>Bondarzewiaceae</taxon>
        <taxon>Bondarzewia</taxon>
    </lineage>
</organism>
<dbReference type="InterPro" id="IPR013087">
    <property type="entry name" value="Znf_C2H2_type"/>
</dbReference>
<evidence type="ECO:0000313" key="4">
    <source>
        <dbReference type="EMBL" id="THH13075.1"/>
    </source>
</evidence>
<dbReference type="OrthoDB" id="8922241at2759"/>
<dbReference type="PROSITE" id="PS50157">
    <property type="entry name" value="ZINC_FINGER_C2H2_2"/>
    <property type="match status" value="1"/>
</dbReference>
<evidence type="ECO:0000259" key="3">
    <source>
        <dbReference type="PROSITE" id="PS50157"/>
    </source>
</evidence>
<proteinExistence type="predicted"/>
<dbReference type="Proteomes" id="UP000310158">
    <property type="component" value="Unassembled WGS sequence"/>
</dbReference>
<feature type="region of interest" description="Disordered" evidence="2">
    <location>
        <begin position="210"/>
        <end position="276"/>
    </location>
</feature>
<dbReference type="EMBL" id="SGPL01000389">
    <property type="protein sequence ID" value="THH13075.1"/>
    <property type="molecule type" value="Genomic_DNA"/>
</dbReference>
<feature type="compositionally biased region" description="Polar residues" evidence="2">
    <location>
        <begin position="228"/>
        <end position="246"/>
    </location>
</feature>
<accession>A0A4S4LMC1</accession>
<protein>
    <recommendedName>
        <fullName evidence="3">C2H2-type domain-containing protein</fullName>
    </recommendedName>
</protein>
<dbReference type="Pfam" id="PF00096">
    <property type="entry name" value="zf-C2H2"/>
    <property type="match status" value="1"/>
</dbReference>
<name>A0A4S4LMC1_9AGAM</name>
<dbReference type="InterPro" id="IPR036236">
    <property type="entry name" value="Znf_C2H2_sf"/>
</dbReference>
<feature type="compositionally biased region" description="Basic residues" evidence="2">
    <location>
        <begin position="211"/>
        <end position="223"/>
    </location>
</feature>
<evidence type="ECO:0000256" key="2">
    <source>
        <dbReference type="SAM" id="MobiDB-lite"/>
    </source>
</evidence>
<reference evidence="4 5" key="1">
    <citation type="submission" date="2019-02" db="EMBL/GenBank/DDBJ databases">
        <title>Genome sequencing of the rare red list fungi Bondarzewia mesenterica.</title>
        <authorList>
            <person name="Buettner E."/>
            <person name="Kellner H."/>
        </authorList>
    </citation>
    <scope>NUCLEOTIDE SEQUENCE [LARGE SCALE GENOMIC DNA]</scope>
    <source>
        <strain evidence="4 5">DSM 108281</strain>
    </source>
</reference>
<dbReference type="Gene3D" id="3.30.160.60">
    <property type="entry name" value="Classic Zinc Finger"/>
    <property type="match status" value="1"/>
</dbReference>
<evidence type="ECO:0000256" key="1">
    <source>
        <dbReference type="PROSITE-ProRule" id="PRU00042"/>
    </source>
</evidence>
<dbReference type="GO" id="GO:0008270">
    <property type="term" value="F:zinc ion binding"/>
    <property type="evidence" value="ECO:0007669"/>
    <property type="project" value="UniProtKB-KW"/>
</dbReference>
<keyword evidence="5" id="KW-1185">Reference proteome</keyword>
<gene>
    <name evidence="4" type="ORF">EW146_g7100</name>
</gene>
<feature type="region of interest" description="Disordered" evidence="2">
    <location>
        <begin position="170"/>
        <end position="196"/>
    </location>
</feature>
<evidence type="ECO:0000313" key="5">
    <source>
        <dbReference type="Proteomes" id="UP000310158"/>
    </source>
</evidence>
<dbReference type="AlphaFoldDB" id="A0A4S4LMC1"/>
<comment type="caution">
    <text evidence="4">The sequence shown here is derived from an EMBL/GenBank/DDBJ whole genome shotgun (WGS) entry which is preliminary data.</text>
</comment>
<keyword evidence="1" id="KW-0479">Metal-binding</keyword>
<feature type="compositionally biased region" description="Basic and acidic residues" evidence="2">
    <location>
        <begin position="184"/>
        <end position="196"/>
    </location>
</feature>
<feature type="compositionally biased region" description="Polar residues" evidence="2">
    <location>
        <begin position="253"/>
        <end position="265"/>
    </location>
</feature>
<feature type="domain" description="C2H2-type" evidence="3">
    <location>
        <begin position="336"/>
        <end position="356"/>
    </location>
</feature>